<dbReference type="InterPro" id="IPR003961">
    <property type="entry name" value="FN3_dom"/>
</dbReference>
<dbReference type="Proteomes" id="UP001162164">
    <property type="component" value="Unassembled WGS sequence"/>
</dbReference>
<sequence length="306" mass="34150">MALSRCIFFLMVSCIAAIHLVTSDTCAPGTVTNLYLNGSGILTWDTDSSEECDISYYIVYVTLLNGSIQWTYTTEEAYAEVGHLEPCTGYSFRVHQVSTDNVTGTGWAIYSVTPPPSDADLALQSVNLTQDDRRVRLQWALDSQYARCARRYRVVVYNEDNDTPIDYYTTLTSLYVNNIVPCAHYTFAIRGLFTLEEEGPITVVQHTAAQYPAAIPSLASISADVSTVSFTWNLDDLDTNRCEMTELIFDGSISVSYPINDQENRTPLSLTLSTLRADTLYYLRVRVNNTAGLSDPFQLAFQTDES</sequence>
<gene>
    <name evidence="3" type="ORF">NQ317_012786</name>
</gene>
<name>A0ABQ9K3E9_9CUCU</name>
<accession>A0ABQ9K3E9</accession>
<feature type="domain" description="Fibronectin type-III" evidence="2">
    <location>
        <begin position="212"/>
        <end position="294"/>
    </location>
</feature>
<feature type="chain" id="PRO_5046222286" description="Fibronectin type-III domain-containing protein" evidence="1">
    <location>
        <begin position="18"/>
        <end position="306"/>
    </location>
</feature>
<feature type="signal peptide" evidence="1">
    <location>
        <begin position="1"/>
        <end position="17"/>
    </location>
</feature>
<keyword evidence="1" id="KW-0732">Signal</keyword>
<evidence type="ECO:0000259" key="2">
    <source>
        <dbReference type="SMART" id="SM00060"/>
    </source>
</evidence>
<evidence type="ECO:0000313" key="3">
    <source>
        <dbReference type="EMBL" id="KAJ8985135.1"/>
    </source>
</evidence>
<feature type="domain" description="Fibronectin type-III" evidence="2">
    <location>
        <begin position="114"/>
        <end position="199"/>
    </location>
</feature>
<reference evidence="3" key="1">
    <citation type="journal article" date="2023" name="Insect Mol. Biol.">
        <title>Genome sequencing provides insights into the evolution of gene families encoding plant cell wall-degrading enzymes in longhorned beetles.</title>
        <authorList>
            <person name="Shin N.R."/>
            <person name="Okamura Y."/>
            <person name="Kirsch R."/>
            <person name="Pauchet Y."/>
        </authorList>
    </citation>
    <scope>NUCLEOTIDE SEQUENCE</scope>
    <source>
        <strain evidence="3">MMC_N1</strain>
    </source>
</reference>
<evidence type="ECO:0000256" key="1">
    <source>
        <dbReference type="SAM" id="SignalP"/>
    </source>
</evidence>
<dbReference type="Gene3D" id="2.60.40.10">
    <property type="entry name" value="Immunoglobulins"/>
    <property type="match status" value="1"/>
</dbReference>
<proteinExistence type="predicted"/>
<dbReference type="EMBL" id="JAPWTJ010000019">
    <property type="protein sequence ID" value="KAJ8985135.1"/>
    <property type="molecule type" value="Genomic_DNA"/>
</dbReference>
<organism evidence="3 4">
    <name type="scientific">Molorchus minor</name>
    <dbReference type="NCBI Taxonomy" id="1323400"/>
    <lineage>
        <taxon>Eukaryota</taxon>
        <taxon>Metazoa</taxon>
        <taxon>Ecdysozoa</taxon>
        <taxon>Arthropoda</taxon>
        <taxon>Hexapoda</taxon>
        <taxon>Insecta</taxon>
        <taxon>Pterygota</taxon>
        <taxon>Neoptera</taxon>
        <taxon>Endopterygota</taxon>
        <taxon>Coleoptera</taxon>
        <taxon>Polyphaga</taxon>
        <taxon>Cucujiformia</taxon>
        <taxon>Chrysomeloidea</taxon>
        <taxon>Cerambycidae</taxon>
        <taxon>Lamiinae</taxon>
        <taxon>Monochamini</taxon>
        <taxon>Molorchus</taxon>
    </lineage>
</organism>
<feature type="domain" description="Fibronectin type-III" evidence="2">
    <location>
        <begin position="28"/>
        <end position="104"/>
    </location>
</feature>
<dbReference type="SMART" id="SM00060">
    <property type="entry name" value="FN3"/>
    <property type="match status" value="3"/>
</dbReference>
<keyword evidence="4" id="KW-1185">Reference proteome</keyword>
<dbReference type="InterPro" id="IPR013783">
    <property type="entry name" value="Ig-like_fold"/>
</dbReference>
<dbReference type="InterPro" id="IPR036116">
    <property type="entry name" value="FN3_sf"/>
</dbReference>
<comment type="caution">
    <text evidence="3">The sequence shown here is derived from an EMBL/GenBank/DDBJ whole genome shotgun (WGS) entry which is preliminary data.</text>
</comment>
<protein>
    <recommendedName>
        <fullName evidence="2">Fibronectin type-III domain-containing protein</fullName>
    </recommendedName>
</protein>
<evidence type="ECO:0000313" key="4">
    <source>
        <dbReference type="Proteomes" id="UP001162164"/>
    </source>
</evidence>
<dbReference type="SUPFAM" id="SSF49265">
    <property type="entry name" value="Fibronectin type III"/>
    <property type="match status" value="2"/>
</dbReference>